<sequence length="48" mass="5758">MNQMAQHHELYKHTRIYHLRISFPQNGCSCPETQLKTKEIFLKIICQV</sequence>
<dbReference type="AlphaFoldDB" id="A0A3N7FZC4"/>
<name>A0A3N7FZC4_POPTR</name>
<proteinExistence type="predicted"/>
<dbReference type="Proteomes" id="UP000006729">
    <property type="component" value="Chromosome 1"/>
</dbReference>
<gene>
    <name evidence="1" type="ORF">POPTR_001G296050</name>
</gene>
<reference evidence="1 2" key="1">
    <citation type="journal article" date="2006" name="Science">
        <title>The genome of black cottonwood, Populus trichocarpa (Torr. &amp; Gray).</title>
        <authorList>
            <person name="Tuskan G.A."/>
            <person name="Difazio S."/>
            <person name="Jansson S."/>
            <person name="Bohlmann J."/>
            <person name="Grigoriev I."/>
            <person name="Hellsten U."/>
            <person name="Putnam N."/>
            <person name="Ralph S."/>
            <person name="Rombauts S."/>
            <person name="Salamov A."/>
            <person name="Schein J."/>
            <person name="Sterck L."/>
            <person name="Aerts A."/>
            <person name="Bhalerao R.R."/>
            <person name="Bhalerao R.P."/>
            <person name="Blaudez D."/>
            <person name="Boerjan W."/>
            <person name="Brun A."/>
            <person name="Brunner A."/>
            <person name="Busov V."/>
            <person name="Campbell M."/>
            <person name="Carlson J."/>
            <person name="Chalot M."/>
            <person name="Chapman J."/>
            <person name="Chen G.L."/>
            <person name="Cooper D."/>
            <person name="Coutinho P.M."/>
            <person name="Couturier J."/>
            <person name="Covert S."/>
            <person name="Cronk Q."/>
            <person name="Cunningham R."/>
            <person name="Davis J."/>
            <person name="Degroeve S."/>
            <person name="Dejardin A."/>
            <person name="Depamphilis C."/>
            <person name="Detter J."/>
            <person name="Dirks B."/>
            <person name="Dubchak I."/>
            <person name="Duplessis S."/>
            <person name="Ehlting J."/>
            <person name="Ellis B."/>
            <person name="Gendler K."/>
            <person name="Goodstein D."/>
            <person name="Gribskov M."/>
            <person name="Grimwood J."/>
            <person name="Groover A."/>
            <person name="Gunter L."/>
            <person name="Hamberger B."/>
            <person name="Heinze B."/>
            <person name="Helariutta Y."/>
            <person name="Henrissat B."/>
            <person name="Holligan D."/>
            <person name="Holt R."/>
            <person name="Huang W."/>
            <person name="Islam-Faridi N."/>
            <person name="Jones S."/>
            <person name="Jones-Rhoades M."/>
            <person name="Jorgensen R."/>
            <person name="Joshi C."/>
            <person name="Kangasjarvi J."/>
            <person name="Karlsson J."/>
            <person name="Kelleher C."/>
            <person name="Kirkpatrick R."/>
            <person name="Kirst M."/>
            <person name="Kohler A."/>
            <person name="Kalluri U."/>
            <person name="Larimer F."/>
            <person name="Leebens-Mack J."/>
            <person name="Leple J.C."/>
            <person name="Locascio P."/>
            <person name="Lou Y."/>
            <person name="Lucas S."/>
            <person name="Martin F."/>
            <person name="Montanini B."/>
            <person name="Napoli C."/>
            <person name="Nelson D.R."/>
            <person name="Nelson C."/>
            <person name="Nieminen K."/>
            <person name="Nilsson O."/>
            <person name="Pereda V."/>
            <person name="Peter G."/>
            <person name="Philippe R."/>
            <person name="Pilate G."/>
            <person name="Poliakov A."/>
            <person name="Razumovskaya J."/>
            <person name="Richardson P."/>
            <person name="Rinaldi C."/>
            <person name="Ritland K."/>
            <person name="Rouze P."/>
            <person name="Ryaboy D."/>
            <person name="Schmutz J."/>
            <person name="Schrader J."/>
            <person name="Segerman B."/>
            <person name="Shin H."/>
            <person name="Siddiqui A."/>
            <person name="Sterky F."/>
            <person name="Terry A."/>
            <person name="Tsai C.J."/>
            <person name="Uberbacher E."/>
            <person name="Unneberg P."/>
            <person name="Vahala J."/>
            <person name="Wall K."/>
            <person name="Wessler S."/>
            <person name="Yang G."/>
            <person name="Yin T."/>
            <person name="Douglas C."/>
            <person name="Marra M."/>
            <person name="Sandberg G."/>
            <person name="Van de Peer Y."/>
            <person name="Rokhsar D."/>
        </authorList>
    </citation>
    <scope>NUCLEOTIDE SEQUENCE [LARGE SCALE GENOMIC DNA]</scope>
    <source>
        <strain evidence="2">cv. Nisqually</strain>
    </source>
</reference>
<evidence type="ECO:0000313" key="2">
    <source>
        <dbReference type="Proteomes" id="UP000006729"/>
    </source>
</evidence>
<evidence type="ECO:0000313" key="1">
    <source>
        <dbReference type="EMBL" id="RQO85544.1"/>
    </source>
</evidence>
<protein>
    <submittedName>
        <fullName evidence="1">Uncharacterized protein</fullName>
    </submittedName>
</protein>
<dbReference type="EMBL" id="CM009290">
    <property type="protein sequence ID" value="RQO85544.1"/>
    <property type="molecule type" value="Genomic_DNA"/>
</dbReference>
<accession>A0A3N7FZC4</accession>
<dbReference type="InParanoid" id="A0A3N7FZC4"/>
<keyword evidence="2" id="KW-1185">Reference proteome</keyword>
<organism evidence="1 2">
    <name type="scientific">Populus trichocarpa</name>
    <name type="common">Western balsam poplar</name>
    <name type="synonym">Populus balsamifera subsp. trichocarpa</name>
    <dbReference type="NCBI Taxonomy" id="3694"/>
    <lineage>
        <taxon>Eukaryota</taxon>
        <taxon>Viridiplantae</taxon>
        <taxon>Streptophyta</taxon>
        <taxon>Embryophyta</taxon>
        <taxon>Tracheophyta</taxon>
        <taxon>Spermatophyta</taxon>
        <taxon>Magnoliopsida</taxon>
        <taxon>eudicotyledons</taxon>
        <taxon>Gunneridae</taxon>
        <taxon>Pentapetalae</taxon>
        <taxon>rosids</taxon>
        <taxon>fabids</taxon>
        <taxon>Malpighiales</taxon>
        <taxon>Salicaceae</taxon>
        <taxon>Saliceae</taxon>
        <taxon>Populus</taxon>
    </lineage>
</organism>